<name>A0A2X1A653_9BACI</name>
<protein>
    <submittedName>
        <fullName evidence="1">Uncharacterized protein</fullName>
    </submittedName>
</protein>
<gene>
    <name evidence="1" type="ORF">NCTC7582_05192</name>
</gene>
<dbReference type="Proteomes" id="UP000251431">
    <property type="component" value="Unassembled WGS sequence"/>
</dbReference>
<accession>A0A2X1A653</accession>
<organism evidence="1 2">
    <name type="scientific">Lysinibacillus capsici</name>
    <dbReference type="NCBI Taxonomy" id="2115968"/>
    <lineage>
        <taxon>Bacteria</taxon>
        <taxon>Bacillati</taxon>
        <taxon>Bacillota</taxon>
        <taxon>Bacilli</taxon>
        <taxon>Bacillales</taxon>
        <taxon>Bacillaceae</taxon>
        <taxon>Lysinibacillus</taxon>
    </lineage>
</organism>
<dbReference type="RefSeq" id="WP_112118903.1">
    <property type="nucleotide sequence ID" value="NZ_UAQE01000007.1"/>
</dbReference>
<evidence type="ECO:0000313" key="1">
    <source>
        <dbReference type="EMBL" id="SPU40648.1"/>
    </source>
</evidence>
<dbReference type="AlphaFoldDB" id="A0A2X1A653"/>
<dbReference type="EMBL" id="UAQE01000007">
    <property type="protein sequence ID" value="SPU40648.1"/>
    <property type="molecule type" value="Genomic_DNA"/>
</dbReference>
<proteinExistence type="predicted"/>
<evidence type="ECO:0000313" key="2">
    <source>
        <dbReference type="Proteomes" id="UP000251431"/>
    </source>
</evidence>
<reference evidence="1 2" key="1">
    <citation type="submission" date="2018-06" db="EMBL/GenBank/DDBJ databases">
        <authorList>
            <consortium name="Pathogen Informatics"/>
            <person name="Doyle S."/>
        </authorList>
    </citation>
    <scope>NUCLEOTIDE SEQUENCE [LARGE SCALE GENOMIC DNA]</scope>
    <source>
        <strain evidence="1 2">NCTC7582</strain>
    </source>
</reference>
<sequence>MSKPVVLVIILAASLLITIAAIYIGINSYVPAADAAKTSQTEFSTLATEVKEQKYMAYDNQIVSGSIVINALRKFQKDAESQQIALYVETGKNGKNAGTWYFSTFDKSSSTVTLSGTSDLSLTTKATDANYVNPSGLFDTVIERDKNNVVRALRFIQR</sequence>